<reference evidence="1" key="1">
    <citation type="submission" date="2018-06" db="EMBL/GenBank/DDBJ databases">
        <authorList>
            <person name="Zhirakovskaya E."/>
        </authorList>
    </citation>
    <scope>NUCLEOTIDE SEQUENCE</scope>
</reference>
<dbReference type="AlphaFoldDB" id="A0A3B1AK51"/>
<accession>A0A3B1AK51</accession>
<organism evidence="1">
    <name type="scientific">hydrothermal vent metagenome</name>
    <dbReference type="NCBI Taxonomy" id="652676"/>
    <lineage>
        <taxon>unclassified sequences</taxon>
        <taxon>metagenomes</taxon>
        <taxon>ecological metagenomes</taxon>
    </lineage>
</organism>
<proteinExistence type="predicted"/>
<name>A0A3B1AK51_9ZZZZ</name>
<protein>
    <submittedName>
        <fullName evidence="1">Uncharacterized protein</fullName>
    </submittedName>
</protein>
<sequence>MRKIIMLLAFGFCLDNVAAEGLMDRQGLIKVVGHSFDASVCSKTNNTCMGVTETACLAEAKKILNDKCSGDIPGELENIKELSSYMVSATACVIVEYNKIHNDMLVKNKNIPVCQEFSRVRNK</sequence>
<dbReference type="EMBL" id="UOFY01000007">
    <property type="protein sequence ID" value="VAX06219.1"/>
    <property type="molecule type" value="Genomic_DNA"/>
</dbReference>
<gene>
    <name evidence="1" type="ORF">MNBD_GAMMA25-995</name>
</gene>
<evidence type="ECO:0000313" key="1">
    <source>
        <dbReference type="EMBL" id="VAX06219.1"/>
    </source>
</evidence>